<protein>
    <submittedName>
        <fullName evidence="1">Uncharacterized protein</fullName>
    </submittedName>
</protein>
<dbReference type="EMBL" id="ML770116">
    <property type="protein sequence ID" value="KAE9384585.1"/>
    <property type="molecule type" value="Genomic_DNA"/>
</dbReference>
<proteinExistence type="predicted"/>
<dbReference type="AlphaFoldDB" id="A0A6A4GH43"/>
<reference evidence="1" key="1">
    <citation type="journal article" date="2019" name="Environ. Microbiol.">
        <title>Fungal ecological strategies reflected in gene transcription - a case study of two litter decomposers.</title>
        <authorList>
            <person name="Barbi F."/>
            <person name="Kohler A."/>
            <person name="Barry K."/>
            <person name="Baskaran P."/>
            <person name="Daum C."/>
            <person name="Fauchery L."/>
            <person name="Ihrmark K."/>
            <person name="Kuo A."/>
            <person name="LaButti K."/>
            <person name="Lipzen A."/>
            <person name="Morin E."/>
            <person name="Grigoriev I.V."/>
            <person name="Henrissat B."/>
            <person name="Lindahl B."/>
            <person name="Martin F."/>
        </authorList>
    </citation>
    <scope>NUCLEOTIDE SEQUENCE</scope>
    <source>
        <strain evidence="1">JB14</strain>
    </source>
</reference>
<evidence type="ECO:0000313" key="2">
    <source>
        <dbReference type="Proteomes" id="UP000799118"/>
    </source>
</evidence>
<accession>A0A6A4GH43</accession>
<gene>
    <name evidence="1" type="ORF">BT96DRAFT_950460</name>
</gene>
<evidence type="ECO:0000313" key="1">
    <source>
        <dbReference type="EMBL" id="KAE9384585.1"/>
    </source>
</evidence>
<dbReference type="Proteomes" id="UP000799118">
    <property type="component" value="Unassembled WGS sequence"/>
</dbReference>
<dbReference type="OrthoDB" id="3126531at2759"/>
<name>A0A6A4GH43_9AGAR</name>
<keyword evidence="2" id="KW-1185">Reference proteome</keyword>
<sequence>MQTRNSIAIVNARQENTSVAELRDVLNGNVPKGRKGKWLDGATLNARVAWSLVHIDPIKENGWKLLNPWLQSKGGTSDFTFEQHLRDLFDVISSLNSGDKLKRFMLKQH</sequence>
<organism evidence="1 2">
    <name type="scientific">Gymnopus androsaceus JB14</name>
    <dbReference type="NCBI Taxonomy" id="1447944"/>
    <lineage>
        <taxon>Eukaryota</taxon>
        <taxon>Fungi</taxon>
        <taxon>Dikarya</taxon>
        <taxon>Basidiomycota</taxon>
        <taxon>Agaricomycotina</taxon>
        <taxon>Agaricomycetes</taxon>
        <taxon>Agaricomycetidae</taxon>
        <taxon>Agaricales</taxon>
        <taxon>Marasmiineae</taxon>
        <taxon>Omphalotaceae</taxon>
        <taxon>Gymnopus</taxon>
    </lineage>
</organism>